<dbReference type="GO" id="GO:0000470">
    <property type="term" value="P:maturation of LSU-rRNA"/>
    <property type="evidence" value="ECO:0007669"/>
    <property type="project" value="TreeGrafter"/>
</dbReference>
<keyword evidence="2" id="KW-1185">Reference proteome</keyword>
<dbReference type="PANTHER" id="PTHR15002:SF0">
    <property type="entry name" value="RIBOSOMAL BIOGENESIS PROTEIN LAS1L"/>
    <property type="match status" value="1"/>
</dbReference>
<dbReference type="PANTHER" id="PTHR15002">
    <property type="entry name" value="RIBOSOMAL BIOGENESIS PROTEIN LAS1L"/>
    <property type="match status" value="1"/>
</dbReference>
<accession>A0A196SCW7</accession>
<reference evidence="1 2" key="1">
    <citation type="submission" date="2016-05" db="EMBL/GenBank/DDBJ databases">
        <title>Nuclear genome of Blastocystis sp. subtype 1 NandII.</title>
        <authorList>
            <person name="Gentekaki E."/>
            <person name="Curtis B."/>
            <person name="Stairs C."/>
            <person name="Eme L."/>
            <person name="Herman E."/>
            <person name="Klimes V."/>
            <person name="Arias M.C."/>
            <person name="Elias M."/>
            <person name="Hilliou F."/>
            <person name="Klute M."/>
            <person name="Malik S.-B."/>
            <person name="Pightling A."/>
            <person name="Rachubinski R."/>
            <person name="Salas D."/>
            <person name="Schlacht A."/>
            <person name="Suga H."/>
            <person name="Archibald J."/>
            <person name="Ball S.G."/>
            <person name="Clark G."/>
            <person name="Dacks J."/>
            <person name="Van Der Giezen M."/>
            <person name="Tsaousis A."/>
            <person name="Roger A."/>
        </authorList>
    </citation>
    <scope>NUCLEOTIDE SEQUENCE [LARGE SCALE GENOMIC DNA]</scope>
    <source>
        <strain evidence="2">ATCC 50177 / NandII</strain>
    </source>
</reference>
<dbReference type="STRING" id="478820.A0A196SCW7"/>
<sequence length="428" mass="48608">MNATKRNVPWANWGEWRYVRELLYSPSCEDQWKGVDIVDAWKYRNTGLPVAVESTSLFTSLILRMEACLEQPYGGSATSEYTQLHYAASLAIIRMVNGIIDAEQKGVYSKSVNIIAEEIGIPRFFVDLRHRCTHSDMPSFDMLLSGLKNGKHWLYDYYWMRQEAALNEYRYSISEQLAVLSRIASSCEDASVFGKKGDVSAILKNIFTITPVTDCLTIIIPILAGMGESTNADIRPCILPQDMENCVSRKQWADNWAHITASATDRCSFFSHKLVENLAMRIAKEQREEDRSWLLDLLEHFCSLSYYKLLVRNETNKKDNRICTQEELAAMEVDVNRIVCMLLRSAFPDVIAFLTSKFSSFLSAQQTQLADLRQLMITEQQPVPAANETKETDIATLEEYIHSLEVANPSKPFGMGSERVLPIGSVVF</sequence>
<dbReference type="Proteomes" id="UP000078348">
    <property type="component" value="Unassembled WGS sequence"/>
</dbReference>
<protein>
    <submittedName>
        <fullName evidence="1">Las1-like protein</fullName>
    </submittedName>
</protein>
<gene>
    <name evidence="1" type="ORF">AV274_3558</name>
</gene>
<dbReference type="GO" id="GO:0030687">
    <property type="term" value="C:preribosome, large subunit precursor"/>
    <property type="evidence" value="ECO:0007669"/>
    <property type="project" value="TreeGrafter"/>
</dbReference>
<dbReference type="GO" id="GO:0090730">
    <property type="term" value="C:Las1 complex"/>
    <property type="evidence" value="ECO:0007669"/>
    <property type="project" value="InterPro"/>
</dbReference>
<comment type="caution">
    <text evidence="1">The sequence shown here is derived from an EMBL/GenBank/DDBJ whole genome shotgun (WGS) entry which is preliminary data.</text>
</comment>
<evidence type="ECO:0000313" key="2">
    <source>
        <dbReference type="Proteomes" id="UP000078348"/>
    </source>
</evidence>
<dbReference type="Pfam" id="PF04031">
    <property type="entry name" value="Las1"/>
    <property type="match status" value="1"/>
</dbReference>
<dbReference type="GO" id="GO:0000460">
    <property type="term" value="P:maturation of 5.8S rRNA"/>
    <property type="evidence" value="ECO:0007669"/>
    <property type="project" value="TreeGrafter"/>
</dbReference>
<organism evidence="1 2">
    <name type="scientific">Blastocystis sp. subtype 1 (strain ATCC 50177 / NandII)</name>
    <dbReference type="NCBI Taxonomy" id="478820"/>
    <lineage>
        <taxon>Eukaryota</taxon>
        <taxon>Sar</taxon>
        <taxon>Stramenopiles</taxon>
        <taxon>Bigyra</taxon>
        <taxon>Opalozoa</taxon>
        <taxon>Opalinata</taxon>
        <taxon>Blastocystidae</taxon>
        <taxon>Blastocystis</taxon>
    </lineage>
</organism>
<dbReference type="GO" id="GO:0004519">
    <property type="term" value="F:endonuclease activity"/>
    <property type="evidence" value="ECO:0007669"/>
    <property type="project" value="InterPro"/>
</dbReference>
<evidence type="ECO:0000313" key="1">
    <source>
        <dbReference type="EMBL" id="OAO14853.1"/>
    </source>
</evidence>
<dbReference type="OrthoDB" id="10263222at2759"/>
<dbReference type="AlphaFoldDB" id="A0A196SCW7"/>
<dbReference type="EMBL" id="LXWW01000210">
    <property type="protein sequence ID" value="OAO14853.1"/>
    <property type="molecule type" value="Genomic_DNA"/>
</dbReference>
<proteinExistence type="predicted"/>
<dbReference type="InterPro" id="IPR007174">
    <property type="entry name" value="Las1"/>
</dbReference>
<name>A0A196SCW7_BLAHN</name>